<evidence type="ECO:0000313" key="4">
    <source>
        <dbReference type="EMBL" id="KAA8590237.1"/>
    </source>
</evidence>
<keyword evidence="5" id="KW-1185">Reference proteome</keyword>
<dbReference type="SMART" id="SM00186">
    <property type="entry name" value="FBG"/>
    <property type="match status" value="1"/>
</dbReference>
<dbReference type="AlphaFoldDB" id="A0A5J5D824"/>
<feature type="domain" description="Fibrinogen C-terminal" evidence="3">
    <location>
        <begin position="338"/>
        <end position="445"/>
    </location>
</feature>
<dbReference type="SUPFAM" id="SSF56496">
    <property type="entry name" value="Fibrinogen C-terminal domain-like"/>
    <property type="match status" value="1"/>
</dbReference>
<dbReference type="EMBL" id="VOFY01000008">
    <property type="protein sequence ID" value="KAA8590237.1"/>
    <property type="molecule type" value="Genomic_DNA"/>
</dbReference>
<feature type="region of interest" description="Disordered" evidence="2">
    <location>
        <begin position="144"/>
        <end position="173"/>
    </location>
</feature>
<proteinExistence type="predicted"/>
<comment type="caution">
    <text evidence="4">The sequence shown here is derived from an EMBL/GenBank/DDBJ whole genome shotgun (WGS) entry which is preliminary data.</text>
</comment>
<dbReference type="InterPro" id="IPR036056">
    <property type="entry name" value="Fibrinogen-like_C"/>
</dbReference>
<protein>
    <recommendedName>
        <fullName evidence="3">Fibrinogen C-terminal domain-containing protein</fullName>
    </recommendedName>
</protein>
<organism evidence="4 5">
    <name type="scientific">Etheostoma spectabile</name>
    <name type="common">orangethroat darter</name>
    <dbReference type="NCBI Taxonomy" id="54343"/>
    <lineage>
        <taxon>Eukaryota</taxon>
        <taxon>Metazoa</taxon>
        <taxon>Chordata</taxon>
        <taxon>Craniata</taxon>
        <taxon>Vertebrata</taxon>
        <taxon>Euteleostomi</taxon>
        <taxon>Actinopterygii</taxon>
        <taxon>Neopterygii</taxon>
        <taxon>Teleostei</taxon>
        <taxon>Neoteleostei</taxon>
        <taxon>Acanthomorphata</taxon>
        <taxon>Eupercaria</taxon>
        <taxon>Perciformes</taxon>
        <taxon>Percoidei</taxon>
        <taxon>Percidae</taxon>
        <taxon>Etheostomatinae</taxon>
        <taxon>Etheostoma</taxon>
    </lineage>
</organism>
<accession>A0A5J5D824</accession>
<dbReference type="PROSITE" id="PS00514">
    <property type="entry name" value="FIBRINOGEN_C_1"/>
    <property type="match status" value="1"/>
</dbReference>
<feature type="compositionally biased region" description="Basic and acidic residues" evidence="2">
    <location>
        <begin position="207"/>
        <end position="219"/>
    </location>
</feature>
<dbReference type="PANTHER" id="PTHR19143:SF189">
    <property type="entry name" value="FIBROLEUKIN"/>
    <property type="match status" value="1"/>
</dbReference>
<gene>
    <name evidence="4" type="ORF">FQN60_014171</name>
</gene>
<feature type="region of interest" description="Disordered" evidence="2">
    <location>
        <begin position="275"/>
        <end position="307"/>
    </location>
</feature>
<feature type="compositionally biased region" description="Polar residues" evidence="2">
    <location>
        <begin position="67"/>
        <end position="84"/>
    </location>
</feature>
<feature type="region of interest" description="Disordered" evidence="2">
    <location>
        <begin position="48"/>
        <end position="122"/>
    </location>
</feature>
<dbReference type="PANTHER" id="PTHR19143">
    <property type="entry name" value="FIBRINOGEN/TENASCIN/ANGIOPOEITIN"/>
    <property type="match status" value="1"/>
</dbReference>
<evidence type="ECO:0000256" key="2">
    <source>
        <dbReference type="SAM" id="MobiDB-lite"/>
    </source>
</evidence>
<feature type="compositionally biased region" description="Basic and acidic residues" evidence="2">
    <location>
        <begin position="282"/>
        <end position="294"/>
    </location>
</feature>
<dbReference type="Pfam" id="PF00147">
    <property type="entry name" value="Fibrinogen_C"/>
    <property type="match status" value="1"/>
</dbReference>
<dbReference type="InterPro" id="IPR050373">
    <property type="entry name" value="Fibrinogen_C-term_domain"/>
</dbReference>
<dbReference type="InterPro" id="IPR002181">
    <property type="entry name" value="Fibrinogen_a/b/g_C_dom"/>
</dbReference>
<dbReference type="PROSITE" id="PS51406">
    <property type="entry name" value="FIBRINOGEN_C_2"/>
    <property type="match status" value="1"/>
</dbReference>
<feature type="compositionally biased region" description="Polar residues" evidence="2">
    <location>
        <begin position="224"/>
        <end position="244"/>
    </location>
</feature>
<reference evidence="4 5" key="1">
    <citation type="submission" date="2019-08" db="EMBL/GenBank/DDBJ databases">
        <title>A chromosome-level genome assembly, high-density linkage maps, and genome scans reveal the genomic architecture of hybrid incompatibilities underlying speciation via character displacement in darters (Percidae: Etheostominae).</title>
        <authorList>
            <person name="Moran R.L."/>
            <person name="Catchen J.M."/>
            <person name="Fuller R.C."/>
        </authorList>
    </citation>
    <scope>NUCLEOTIDE SEQUENCE [LARGE SCALE GENOMIC DNA]</scope>
    <source>
        <strain evidence="4">EspeVRDwgs_2016</strain>
        <tissue evidence="4">Muscle</tissue>
    </source>
</reference>
<evidence type="ECO:0000256" key="1">
    <source>
        <dbReference type="ARBA" id="ARBA00023157"/>
    </source>
</evidence>
<dbReference type="GO" id="GO:0005615">
    <property type="term" value="C:extracellular space"/>
    <property type="evidence" value="ECO:0007669"/>
    <property type="project" value="TreeGrafter"/>
</dbReference>
<keyword evidence="1" id="KW-1015">Disulfide bond</keyword>
<evidence type="ECO:0000313" key="5">
    <source>
        <dbReference type="Proteomes" id="UP000327493"/>
    </source>
</evidence>
<name>A0A5J5D824_9PERO</name>
<dbReference type="Gene3D" id="3.90.215.10">
    <property type="entry name" value="Gamma Fibrinogen, chain A, domain 1"/>
    <property type="match status" value="1"/>
</dbReference>
<dbReference type="Proteomes" id="UP000327493">
    <property type="component" value="Chromosome 8"/>
</dbReference>
<evidence type="ECO:0000259" key="3">
    <source>
        <dbReference type="PROSITE" id="PS51406"/>
    </source>
</evidence>
<feature type="region of interest" description="Disordered" evidence="2">
    <location>
        <begin position="1"/>
        <end position="36"/>
    </location>
</feature>
<dbReference type="InterPro" id="IPR014716">
    <property type="entry name" value="Fibrinogen_a/b/g_C_1"/>
</dbReference>
<feature type="region of interest" description="Disordered" evidence="2">
    <location>
        <begin position="207"/>
        <end position="250"/>
    </location>
</feature>
<sequence>MPDLNPKSVPYGIPKTESNKTYKPRPPPIHRPTVSPIVRPGATAVQLPKLAVQQKPSPKTKADLDSLQISRTKSEDIQNSQTNMPPALSPVKQIAEVSHSPGDTEFNPITMQTITPGPKTSNSLETGPFPRLHTLSEGFTMSPNSRIASDLRPQTASRPPSIPMTTSPKNNNRVILPSVISSISPGSTKPNQATDSRSQAKILHNVEETAPRQTAESDKMIPVPTTSVQTTSNSPDLRSTTPATSGPEPLAAEFATPSARELRVKINQVAAFFNNSLSENGRPPERRTKEHPEDNQGGSRPDSKLPTLITSKGKRYYFLTQLATAPTTYSGGRQKAELTVGGYSGTAGDALRFSRRYDHNNRAFTTPDRDHDRYPSGNCGAYYSSGWWFDACMAANLNGRYYVGSYRGVRDGIFWGTWQNISNEYYPTNERQSFKAVTMMIRPKGFTP</sequence>
<feature type="compositionally biased region" description="Polar residues" evidence="2">
    <location>
        <begin position="107"/>
        <end position="122"/>
    </location>
</feature>
<dbReference type="InterPro" id="IPR020837">
    <property type="entry name" value="Fibrinogen_CS"/>
</dbReference>